<feature type="region of interest" description="Disordered" evidence="1">
    <location>
        <begin position="1"/>
        <end position="77"/>
    </location>
</feature>
<keyword evidence="3" id="KW-1185">Reference proteome</keyword>
<feature type="compositionally biased region" description="Basic and acidic residues" evidence="1">
    <location>
        <begin position="33"/>
        <end position="49"/>
    </location>
</feature>
<evidence type="ECO:0000313" key="3">
    <source>
        <dbReference type="Proteomes" id="UP000585437"/>
    </source>
</evidence>
<evidence type="ECO:0000256" key="1">
    <source>
        <dbReference type="SAM" id="MobiDB-lite"/>
    </source>
</evidence>
<dbReference type="RefSeq" id="WP_062455125.1">
    <property type="nucleotide sequence ID" value="NZ_JACHBU010000001.1"/>
</dbReference>
<reference evidence="2 3" key="1">
    <citation type="submission" date="2020-08" db="EMBL/GenBank/DDBJ databases">
        <title>The Agave Microbiome: Exploring the role of microbial communities in plant adaptations to desert environments.</title>
        <authorList>
            <person name="Partida-Martinez L.P."/>
        </authorList>
    </citation>
    <scope>NUCLEOTIDE SEQUENCE [LARGE SCALE GENOMIC DNA]</scope>
    <source>
        <strain evidence="2 3">AS3.12</strain>
    </source>
</reference>
<dbReference type="EMBL" id="JACHBU010000001">
    <property type="protein sequence ID" value="MBB6507369.1"/>
    <property type="molecule type" value="Genomic_DNA"/>
</dbReference>
<dbReference type="Proteomes" id="UP000585437">
    <property type="component" value="Unassembled WGS sequence"/>
</dbReference>
<name>A0A7X0JHR4_9HYPH</name>
<accession>A0A7X0JHR4</accession>
<sequence length="77" mass="8853">MENEKHEDDKAREPVRDELSEQMETTNPAAVREAARRGEIDRFMVKTDLEDIDQREDGDQPDGRPSPMANADNQEKP</sequence>
<gene>
    <name evidence="2" type="ORF">F4695_000688</name>
</gene>
<feature type="compositionally biased region" description="Basic and acidic residues" evidence="1">
    <location>
        <begin position="1"/>
        <end position="19"/>
    </location>
</feature>
<organism evidence="2 3">
    <name type="scientific">Rhizobium soli</name>
    <dbReference type="NCBI Taxonomy" id="424798"/>
    <lineage>
        <taxon>Bacteria</taxon>
        <taxon>Pseudomonadati</taxon>
        <taxon>Pseudomonadota</taxon>
        <taxon>Alphaproteobacteria</taxon>
        <taxon>Hyphomicrobiales</taxon>
        <taxon>Rhizobiaceae</taxon>
        <taxon>Rhizobium/Agrobacterium group</taxon>
        <taxon>Rhizobium</taxon>
    </lineage>
</organism>
<evidence type="ECO:0000313" key="2">
    <source>
        <dbReference type="EMBL" id="MBB6507369.1"/>
    </source>
</evidence>
<proteinExistence type="predicted"/>
<comment type="caution">
    <text evidence="2">The sequence shown here is derived from an EMBL/GenBank/DDBJ whole genome shotgun (WGS) entry which is preliminary data.</text>
</comment>
<dbReference type="AlphaFoldDB" id="A0A7X0JHR4"/>
<protein>
    <submittedName>
        <fullName evidence="2">Uncharacterized protein</fullName>
    </submittedName>
</protein>